<reference evidence="2" key="2">
    <citation type="journal article" date="2019" name="IMA Fungus">
        <title>Genome sequencing and comparison of five Tilletia species to identify candidate genes for the detection of regulated species infecting wheat.</title>
        <authorList>
            <person name="Nguyen H.D.T."/>
            <person name="Sultana T."/>
            <person name="Kesanakurti P."/>
            <person name="Hambleton S."/>
        </authorList>
    </citation>
    <scope>NUCLEOTIDE SEQUENCE</scope>
    <source>
        <strain evidence="2">DAOMC 236422</strain>
    </source>
</reference>
<keyword evidence="3" id="KW-1185">Reference proteome</keyword>
<sequence>MTTKDDEAAEDDEDCEKIGEDVEEDDTDTNLSDADDDLNVSSSEDKNGGDLPPRPPRPPPRHPPRPPRPPARRGLAPSPIPARLPLIRSLLPCLSSATPSTSATPAAAATAQPPAEGQQAQSDSGGSACCVSRRGRWSAAADHFPDERCAVTVGPAGLFSFLACSSARLCLLPTAHPACASDERHEGTVVAGPRSGCSSGV</sequence>
<evidence type="ECO:0000256" key="1">
    <source>
        <dbReference type="SAM" id="MobiDB-lite"/>
    </source>
</evidence>
<dbReference type="Proteomes" id="UP000078113">
    <property type="component" value="Unassembled WGS sequence"/>
</dbReference>
<organism evidence="2 3">
    <name type="scientific">Tilletia walkeri</name>
    <dbReference type="NCBI Taxonomy" id="117179"/>
    <lineage>
        <taxon>Eukaryota</taxon>
        <taxon>Fungi</taxon>
        <taxon>Dikarya</taxon>
        <taxon>Basidiomycota</taxon>
        <taxon>Ustilaginomycotina</taxon>
        <taxon>Exobasidiomycetes</taxon>
        <taxon>Tilletiales</taxon>
        <taxon>Tilletiaceae</taxon>
        <taxon>Tilletia</taxon>
    </lineage>
</organism>
<evidence type="ECO:0000313" key="2">
    <source>
        <dbReference type="EMBL" id="KAE8268078.1"/>
    </source>
</evidence>
<feature type="compositionally biased region" description="Acidic residues" evidence="1">
    <location>
        <begin position="7"/>
        <end position="38"/>
    </location>
</feature>
<name>A0A8X7T4R0_9BASI</name>
<gene>
    <name evidence="2" type="ORF">A4X09_0g4254</name>
</gene>
<accession>A0A8X7T4R0</accession>
<comment type="caution">
    <text evidence="2">The sequence shown here is derived from an EMBL/GenBank/DDBJ whole genome shotgun (WGS) entry which is preliminary data.</text>
</comment>
<feature type="region of interest" description="Disordered" evidence="1">
    <location>
        <begin position="1"/>
        <end position="80"/>
    </location>
</feature>
<feature type="region of interest" description="Disordered" evidence="1">
    <location>
        <begin position="96"/>
        <end position="128"/>
    </location>
</feature>
<protein>
    <submittedName>
        <fullName evidence="2">Uncharacterized protein</fullName>
    </submittedName>
</protein>
<proteinExistence type="predicted"/>
<evidence type="ECO:0000313" key="3">
    <source>
        <dbReference type="Proteomes" id="UP000078113"/>
    </source>
</evidence>
<feature type="compositionally biased region" description="Low complexity" evidence="1">
    <location>
        <begin position="96"/>
        <end position="121"/>
    </location>
</feature>
<dbReference type="EMBL" id="LWDG02000175">
    <property type="protein sequence ID" value="KAE8268078.1"/>
    <property type="molecule type" value="Genomic_DNA"/>
</dbReference>
<reference evidence="2" key="1">
    <citation type="submission" date="2016-04" db="EMBL/GenBank/DDBJ databases">
        <authorList>
            <person name="Nguyen H.D."/>
            <person name="Samba Siva P."/>
            <person name="Cullis J."/>
            <person name="Levesque C.A."/>
            <person name="Hambleton S."/>
        </authorList>
    </citation>
    <scope>NUCLEOTIDE SEQUENCE</scope>
    <source>
        <strain evidence="2">DAOMC 236422</strain>
    </source>
</reference>
<dbReference type="AlphaFoldDB" id="A0A8X7T4R0"/>